<dbReference type="InterPro" id="IPR036388">
    <property type="entry name" value="WH-like_DNA-bd_sf"/>
</dbReference>
<dbReference type="InterPro" id="IPR053162">
    <property type="entry name" value="DnaD"/>
</dbReference>
<dbReference type="NCBIfam" id="TIGR01446">
    <property type="entry name" value="DnaD_dom"/>
    <property type="match status" value="1"/>
</dbReference>
<reference evidence="5 6" key="1">
    <citation type="submission" date="2013-08" db="EMBL/GenBank/DDBJ databases">
        <authorList>
            <person name="Huang J."/>
            <person name="Wang G."/>
        </authorList>
    </citation>
    <scope>NUCLEOTIDE SEQUENCE [LARGE SCALE GENOMIC DNA]</scope>
    <source>
        <strain evidence="5 6">JSM 072002</strain>
    </source>
</reference>
<dbReference type="EMBL" id="AVPG01000004">
    <property type="protein sequence ID" value="KGX87935.1"/>
    <property type="molecule type" value="Genomic_DNA"/>
</dbReference>
<proteinExistence type="inferred from homology"/>
<dbReference type="Proteomes" id="UP000030401">
    <property type="component" value="Unassembled WGS sequence"/>
</dbReference>
<dbReference type="Pfam" id="PF21984">
    <property type="entry name" value="DnaD_N"/>
    <property type="match status" value="1"/>
</dbReference>
<feature type="region of interest" description="Disordered" evidence="2">
    <location>
        <begin position="196"/>
        <end position="223"/>
    </location>
</feature>
<dbReference type="STRING" id="1385512.N784_12610"/>
<protein>
    <submittedName>
        <fullName evidence="5">Chromosome replication initiation protein DnaD</fullName>
    </submittedName>
</protein>
<dbReference type="InterPro" id="IPR034829">
    <property type="entry name" value="DnaD-like_sf"/>
</dbReference>
<dbReference type="PANTHER" id="PTHR37293">
    <property type="entry name" value="PHAGE REPLICATION PROTEIN-RELATED"/>
    <property type="match status" value="1"/>
</dbReference>
<name>A0A0A5G9Y9_9BACI</name>
<dbReference type="OrthoDB" id="9770238at2"/>
<evidence type="ECO:0000256" key="2">
    <source>
        <dbReference type="SAM" id="MobiDB-lite"/>
    </source>
</evidence>
<dbReference type="InterPro" id="IPR006343">
    <property type="entry name" value="DnaB/C_C"/>
</dbReference>
<dbReference type="AlphaFoldDB" id="A0A0A5G9Y9"/>
<dbReference type="PANTHER" id="PTHR37293:SF6">
    <property type="entry name" value="DNA REPLICATION PROTEIN DNAD"/>
    <property type="match status" value="1"/>
</dbReference>
<evidence type="ECO:0000259" key="4">
    <source>
        <dbReference type="Pfam" id="PF21984"/>
    </source>
</evidence>
<dbReference type="Gene3D" id="1.10.10.10">
    <property type="entry name" value="Winged helix-like DNA-binding domain superfamily/Winged helix DNA-binding domain"/>
    <property type="match status" value="1"/>
</dbReference>
<sequence length="233" mass="27404">MSKISLLMKNQMTFPEHLLMRYKQLGLTEIDVMIVLHIHRFQSEGNDFPTPKELLQYATITEQQCSQVLRKLIQKGYLSIEQQTSNHNVINEAYVLDGLWEQLIQSEEDRYVVDKEHSKVEEQPNLFLLFEQEFGRPLSPFEIETINLWLDEDEQQPALIKAALRESVLMGKLNFKYIDRILREWKKKGIRSVQDAREASQSFRNQQATNNKESQPSIPNPSSIYYNWLDDDA</sequence>
<dbReference type="Gene3D" id="1.10.10.630">
    <property type="entry name" value="DnaD domain-like"/>
    <property type="match status" value="1"/>
</dbReference>
<dbReference type="RefSeq" id="WP_036832881.1">
    <property type="nucleotide sequence ID" value="NZ_AVPG01000004.1"/>
</dbReference>
<comment type="caution">
    <text evidence="5">The sequence shown here is derived from an EMBL/GenBank/DDBJ whole genome shotgun (WGS) entry which is preliminary data.</text>
</comment>
<dbReference type="InterPro" id="IPR053843">
    <property type="entry name" value="DnaD_N"/>
</dbReference>
<evidence type="ECO:0000313" key="5">
    <source>
        <dbReference type="EMBL" id="KGX87935.1"/>
    </source>
</evidence>
<gene>
    <name evidence="5" type="ORF">N784_12610</name>
</gene>
<dbReference type="SUPFAM" id="SSF46785">
    <property type="entry name" value="Winged helix' DNA-binding domain"/>
    <property type="match status" value="1"/>
</dbReference>
<evidence type="ECO:0000259" key="3">
    <source>
        <dbReference type="Pfam" id="PF07261"/>
    </source>
</evidence>
<comment type="similarity">
    <text evidence="1">Belongs to the DnaB/DnaD family.</text>
</comment>
<organism evidence="5 6">
    <name type="scientific">Pontibacillus litoralis JSM 072002</name>
    <dbReference type="NCBI Taxonomy" id="1385512"/>
    <lineage>
        <taxon>Bacteria</taxon>
        <taxon>Bacillati</taxon>
        <taxon>Bacillota</taxon>
        <taxon>Bacilli</taxon>
        <taxon>Bacillales</taxon>
        <taxon>Bacillaceae</taxon>
        <taxon>Pontibacillus</taxon>
    </lineage>
</organism>
<evidence type="ECO:0000313" key="6">
    <source>
        <dbReference type="Proteomes" id="UP000030401"/>
    </source>
</evidence>
<accession>A0A0A5G9Y9</accession>
<feature type="compositionally biased region" description="Polar residues" evidence="2">
    <location>
        <begin position="199"/>
        <end position="223"/>
    </location>
</feature>
<feature type="domain" description="DnaB/C C-terminal" evidence="3">
    <location>
        <begin position="129"/>
        <end position="199"/>
    </location>
</feature>
<dbReference type="SUPFAM" id="SSF158499">
    <property type="entry name" value="DnaD domain-like"/>
    <property type="match status" value="1"/>
</dbReference>
<keyword evidence="6" id="KW-1185">Reference proteome</keyword>
<evidence type="ECO:0000256" key="1">
    <source>
        <dbReference type="ARBA" id="ARBA00093462"/>
    </source>
</evidence>
<dbReference type="Pfam" id="PF07261">
    <property type="entry name" value="DnaB_2"/>
    <property type="match status" value="1"/>
</dbReference>
<dbReference type="InterPro" id="IPR036390">
    <property type="entry name" value="WH_DNA-bd_sf"/>
</dbReference>
<feature type="domain" description="DnaD N-terminal" evidence="4">
    <location>
        <begin position="15"/>
        <end position="107"/>
    </location>
</feature>
<dbReference type="eggNOG" id="COG3935">
    <property type="taxonomic scope" value="Bacteria"/>
</dbReference>